<feature type="transmembrane region" description="Helical" evidence="1">
    <location>
        <begin position="68"/>
        <end position="94"/>
    </location>
</feature>
<dbReference type="KEGG" id="pbor:BSF38_04207"/>
<dbReference type="Proteomes" id="UP000186309">
    <property type="component" value="Chromosome"/>
</dbReference>
<gene>
    <name evidence="2" type="ORF">BSF38_04207</name>
</gene>
<sequence>MRLWHLTVAILVLGIVLSVVRDPVGRVALIVFVTAFGEAALGLTAVMALFQTIGAIGMARGLLDHAEAVAATTLVLVAATAIMSFWLFMGAWLIQATVP</sequence>
<proteinExistence type="predicted"/>
<protein>
    <submittedName>
        <fullName evidence="2">Uncharacterized protein</fullName>
    </submittedName>
</protein>
<evidence type="ECO:0000256" key="1">
    <source>
        <dbReference type="SAM" id="Phobius"/>
    </source>
</evidence>
<evidence type="ECO:0000313" key="3">
    <source>
        <dbReference type="Proteomes" id="UP000186309"/>
    </source>
</evidence>
<keyword evidence="1" id="KW-0812">Transmembrane</keyword>
<dbReference type="AlphaFoldDB" id="A0A1U7CUN4"/>
<keyword evidence="1" id="KW-0472">Membrane</keyword>
<reference evidence="3" key="1">
    <citation type="submission" date="2016-12" db="EMBL/GenBank/DDBJ databases">
        <title>Comparative genomics of four Isosphaeraceae planctomycetes: a common pool of plasmids and glycoside hydrolase genes.</title>
        <authorList>
            <person name="Ivanova A."/>
        </authorList>
    </citation>
    <scope>NUCLEOTIDE SEQUENCE [LARGE SCALE GENOMIC DNA]</scope>
    <source>
        <strain evidence="3">PX4</strain>
    </source>
</reference>
<dbReference type="OrthoDB" id="285398at2"/>
<feature type="transmembrane region" description="Helical" evidence="1">
    <location>
        <begin position="28"/>
        <end position="56"/>
    </location>
</feature>
<name>A0A1U7CUN4_9BACT</name>
<evidence type="ECO:0000313" key="2">
    <source>
        <dbReference type="EMBL" id="APW62657.1"/>
    </source>
</evidence>
<organism evidence="2 3">
    <name type="scientific">Paludisphaera borealis</name>
    <dbReference type="NCBI Taxonomy" id="1387353"/>
    <lineage>
        <taxon>Bacteria</taxon>
        <taxon>Pseudomonadati</taxon>
        <taxon>Planctomycetota</taxon>
        <taxon>Planctomycetia</taxon>
        <taxon>Isosphaerales</taxon>
        <taxon>Isosphaeraceae</taxon>
        <taxon>Paludisphaera</taxon>
    </lineage>
</organism>
<keyword evidence="1" id="KW-1133">Transmembrane helix</keyword>
<keyword evidence="3" id="KW-1185">Reference proteome</keyword>
<dbReference type="EMBL" id="CP019082">
    <property type="protein sequence ID" value="APW62657.1"/>
    <property type="molecule type" value="Genomic_DNA"/>
</dbReference>
<accession>A0A1U7CUN4</accession>